<protein>
    <submittedName>
        <fullName evidence="1">Uncharacterized protein</fullName>
    </submittedName>
</protein>
<sequence>MVKRFNHGIKGAIQMAIGSNGDWVAHPRKTEWSYRITTNLIAMTRGRNPSAKYNPACLFHSCLEQWSVESAREKDKNSQEKSELYYDLTEGTKTVEIKIGDWARIKKPGCVVKGESKYYVPDEVVEVLTNSIKLSNGKICNLYKVALQFSEACKDMRNGFQISIQDPLVDIPECKGNYGIVPDSMDSDLIQSSTTEVIIEENIVRKPDYPEEILCGKDGDETYTKRIRKPPRWLEDYVHENL</sequence>
<dbReference type="EMBL" id="JANPWB010000007">
    <property type="protein sequence ID" value="KAJ1173329.1"/>
    <property type="molecule type" value="Genomic_DNA"/>
</dbReference>
<dbReference type="Proteomes" id="UP001066276">
    <property type="component" value="Chromosome 4_1"/>
</dbReference>
<accession>A0AAV7T9X3</accession>
<proteinExistence type="predicted"/>
<gene>
    <name evidence="1" type="ORF">NDU88_005165</name>
</gene>
<comment type="caution">
    <text evidence="1">The sequence shown here is derived from an EMBL/GenBank/DDBJ whole genome shotgun (WGS) entry which is preliminary data.</text>
</comment>
<organism evidence="1 2">
    <name type="scientific">Pleurodeles waltl</name>
    <name type="common">Iberian ribbed newt</name>
    <dbReference type="NCBI Taxonomy" id="8319"/>
    <lineage>
        <taxon>Eukaryota</taxon>
        <taxon>Metazoa</taxon>
        <taxon>Chordata</taxon>
        <taxon>Craniata</taxon>
        <taxon>Vertebrata</taxon>
        <taxon>Euteleostomi</taxon>
        <taxon>Amphibia</taxon>
        <taxon>Batrachia</taxon>
        <taxon>Caudata</taxon>
        <taxon>Salamandroidea</taxon>
        <taxon>Salamandridae</taxon>
        <taxon>Pleurodelinae</taxon>
        <taxon>Pleurodeles</taxon>
    </lineage>
</organism>
<evidence type="ECO:0000313" key="1">
    <source>
        <dbReference type="EMBL" id="KAJ1173329.1"/>
    </source>
</evidence>
<reference evidence="1" key="1">
    <citation type="journal article" date="2022" name="bioRxiv">
        <title>Sequencing and chromosome-scale assembly of the giantPleurodeles waltlgenome.</title>
        <authorList>
            <person name="Brown T."/>
            <person name="Elewa A."/>
            <person name="Iarovenko S."/>
            <person name="Subramanian E."/>
            <person name="Araus A.J."/>
            <person name="Petzold A."/>
            <person name="Susuki M."/>
            <person name="Suzuki K.-i.T."/>
            <person name="Hayashi T."/>
            <person name="Toyoda A."/>
            <person name="Oliveira C."/>
            <person name="Osipova E."/>
            <person name="Leigh N.D."/>
            <person name="Simon A."/>
            <person name="Yun M.H."/>
        </authorList>
    </citation>
    <scope>NUCLEOTIDE SEQUENCE</scope>
    <source>
        <strain evidence="1">20211129_DDA</strain>
        <tissue evidence="1">Liver</tissue>
    </source>
</reference>
<evidence type="ECO:0000313" key="2">
    <source>
        <dbReference type="Proteomes" id="UP001066276"/>
    </source>
</evidence>
<name>A0AAV7T9X3_PLEWA</name>
<dbReference type="AlphaFoldDB" id="A0AAV7T9X3"/>
<keyword evidence="2" id="KW-1185">Reference proteome</keyword>